<reference evidence="1" key="1">
    <citation type="journal article" date="2021" name="Proc. Natl. Acad. Sci. U.S.A.">
        <title>A Catalog of Tens of Thousands of Viruses from Human Metagenomes Reveals Hidden Associations with Chronic Diseases.</title>
        <authorList>
            <person name="Tisza M.J."/>
            <person name="Buck C.B."/>
        </authorList>
    </citation>
    <scope>NUCLEOTIDE SEQUENCE</scope>
    <source>
        <strain evidence="1">Ct4T77</strain>
    </source>
</reference>
<proteinExistence type="predicted"/>
<name>A0A8S5L926_9CAUD</name>
<sequence>MLQTFFKVNPIAWLDLPPTCFDRYGERHVSEANIGTSRLSTTAFICEKKRDDVTAFSVKIDGSTILMDFATLEGAKSYVYDLYTSHIASIISPVAPAIAPAIAPAVKADEADYTDITND</sequence>
<evidence type="ECO:0000313" key="1">
    <source>
        <dbReference type="EMBL" id="DAD66391.1"/>
    </source>
</evidence>
<accession>A0A8S5L926</accession>
<protein>
    <submittedName>
        <fullName evidence="1">Uncharacterized protein</fullName>
    </submittedName>
</protein>
<dbReference type="EMBL" id="BK014659">
    <property type="protein sequence ID" value="DAD66391.1"/>
    <property type="molecule type" value="Genomic_DNA"/>
</dbReference>
<organism evidence="1">
    <name type="scientific">Siphoviridae sp. ct4T77</name>
    <dbReference type="NCBI Taxonomy" id="2823563"/>
    <lineage>
        <taxon>Viruses</taxon>
        <taxon>Duplodnaviria</taxon>
        <taxon>Heunggongvirae</taxon>
        <taxon>Uroviricota</taxon>
        <taxon>Caudoviricetes</taxon>
    </lineage>
</organism>